<keyword evidence="2" id="KW-1185">Reference proteome</keyword>
<accession>A0ABQ7M3Y4</accession>
<comment type="caution">
    <text evidence="1">The sequence shown here is derived from an EMBL/GenBank/DDBJ whole genome shotgun (WGS) entry which is preliminary data.</text>
</comment>
<name>A0ABQ7M3Y4_BRACM</name>
<evidence type="ECO:0000313" key="1">
    <source>
        <dbReference type="EMBL" id="KAG5393513.1"/>
    </source>
</evidence>
<gene>
    <name evidence="1" type="primary">A06p027720.1_BraROA</name>
    <name evidence="1" type="ORF">IGI04_023476</name>
</gene>
<protein>
    <submittedName>
        <fullName evidence="1">Uncharacterized protein</fullName>
    </submittedName>
</protein>
<proteinExistence type="predicted"/>
<reference evidence="1 2" key="1">
    <citation type="submission" date="2021-03" db="EMBL/GenBank/DDBJ databases">
        <authorList>
            <person name="King G.J."/>
            <person name="Bancroft I."/>
            <person name="Baten A."/>
            <person name="Bloomfield J."/>
            <person name="Borpatragohain P."/>
            <person name="He Z."/>
            <person name="Irish N."/>
            <person name="Irwin J."/>
            <person name="Liu K."/>
            <person name="Mauleon R.P."/>
            <person name="Moore J."/>
            <person name="Morris R."/>
            <person name="Ostergaard L."/>
            <person name="Wang B."/>
            <person name="Wells R."/>
        </authorList>
    </citation>
    <scope>NUCLEOTIDE SEQUENCE [LARGE SCALE GENOMIC DNA]</scope>
    <source>
        <strain evidence="1">R-o-18</strain>
        <tissue evidence="1">Leaf</tissue>
    </source>
</reference>
<sequence>MGSDSSNKSGGYSLVYLHVQILRLKILSFKSCDSLLFSNLFQRDCLYVLLEDNQKGKSGELIDHGFDLLLP</sequence>
<feature type="non-terminal residue" evidence="1">
    <location>
        <position position="71"/>
    </location>
</feature>
<dbReference type="Proteomes" id="UP000823674">
    <property type="component" value="Chromosome A06"/>
</dbReference>
<evidence type="ECO:0000313" key="2">
    <source>
        <dbReference type="Proteomes" id="UP000823674"/>
    </source>
</evidence>
<dbReference type="EMBL" id="JADBGQ010000006">
    <property type="protein sequence ID" value="KAG5393513.1"/>
    <property type="molecule type" value="Genomic_DNA"/>
</dbReference>
<organism evidence="1 2">
    <name type="scientific">Brassica rapa subsp. trilocularis</name>
    <dbReference type="NCBI Taxonomy" id="1813537"/>
    <lineage>
        <taxon>Eukaryota</taxon>
        <taxon>Viridiplantae</taxon>
        <taxon>Streptophyta</taxon>
        <taxon>Embryophyta</taxon>
        <taxon>Tracheophyta</taxon>
        <taxon>Spermatophyta</taxon>
        <taxon>Magnoliopsida</taxon>
        <taxon>eudicotyledons</taxon>
        <taxon>Gunneridae</taxon>
        <taxon>Pentapetalae</taxon>
        <taxon>rosids</taxon>
        <taxon>malvids</taxon>
        <taxon>Brassicales</taxon>
        <taxon>Brassicaceae</taxon>
        <taxon>Brassiceae</taxon>
        <taxon>Brassica</taxon>
    </lineage>
</organism>